<dbReference type="Pfam" id="PF00106">
    <property type="entry name" value="adh_short"/>
    <property type="match status" value="1"/>
</dbReference>
<dbReference type="Gene3D" id="3.40.50.720">
    <property type="entry name" value="NAD(P)-binding Rossmann-like Domain"/>
    <property type="match status" value="1"/>
</dbReference>
<dbReference type="SUPFAM" id="SSF51735">
    <property type="entry name" value="NAD(P)-binding Rossmann-fold domains"/>
    <property type="match status" value="1"/>
</dbReference>
<evidence type="ECO:0000313" key="4">
    <source>
        <dbReference type="EMBL" id="ETS83869.1"/>
    </source>
</evidence>
<dbReference type="GO" id="GO:0016491">
    <property type="term" value="F:oxidoreductase activity"/>
    <property type="evidence" value="ECO:0007669"/>
    <property type="project" value="UniProtKB-KW"/>
</dbReference>
<sequence>MSSKLGSQASSESSGLAFFGRQFTKPKPLPSDTQLSEHVAIVTGSSSGLGFEAARQLLALGLAHLIVAVRSQEKGDLAAGKLRDEFPKATVSVWILDLESYDSIQAFAERCQTLPRIDIVVLNAGLRKPSFTTVPSTHHETVIQVNYLSTALLAILLLPVLKSKATPTRPPTLTFSGSDLMYTVASSKGKDPILQQFDDAKAYNQFSVYSKSKLLLAVFAAKLAEFVDPKDVLVHVTNPGMTKGTNMFRESSAPAKLIFGALNKMMGRPAEIAASNYVYSTVVSGQDDHGSFVSDWTVKPFPEMWYTPEGQEYSSRLWDETMEEFKFAGASKILDDLRGAQ</sequence>
<dbReference type="PANTHER" id="PTHR24320">
    <property type="entry name" value="RETINOL DEHYDROGENASE"/>
    <property type="match status" value="1"/>
</dbReference>
<dbReference type="HOGENOM" id="CLU_010194_44_4_1"/>
<keyword evidence="2" id="KW-0521">NADP</keyword>
<proteinExistence type="inferred from homology"/>
<evidence type="ECO:0000256" key="2">
    <source>
        <dbReference type="ARBA" id="ARBA00022857"/>
    </source>
</evidence>
<keyword evidence="3" id="KW-0560">Oxidoreductase</keyword>
<evidence type="ECO:0000313" key="5">
    <source>
        <dbReference type="Proteomes" id="UP000030651"/>
    </source>
</evidence>
<reference evidence="5" key="1">
    <citation type="journal article" date="2015" name="BMC Genomics">
        <title>Genomic and transcriptomic analysis of the endophytic fungus Pestalotiopsis fici reveals its lifestyle and high potential for synthesis of natural products.</title>
        <authorList>
            <person name="Wang X."/>
            <person name="Zhang X."/>
            <person name="Liu L."/>
            <person name="Xiang M."/>
            <person name="Wang W."/>
            <person name="Sun X."/>
            <person name="Che Y."/>
            <person name="Guo L."/>
            <person name="Liu G."/>
            <person name="Guo L."/>
            <person name="Wang C."/>
            <person name="Yin W.B."/>
            <person name="Stadler M."/>
            <person name="Zhang X."/>
            <person name="Liu X."/>
        </authorList>
    </citation>
    <scope>NUCLEOTIDE SEQUENCE [LARGE SCALE GENOMIC DNA]</scope>
    <source>
        <strain evidence="5">W106-1 / CGMCC3.15140</strain>
    </source>
</reference>
<dbReference type="PANTHER" id="PTHR24320:SF252">
    <property type="entry name" value="DEHYDROGENASE_REDUCTASE FAMILY PROTEIN, PUTATIVE (AFU_ORTHOLOGUE AFUA_3G08550)-RELATED"/>
    <property type="match status" value="1"/>
</dbReference>
<gene>
    <name evidence="4" type="ORF">PFICI_05745</name>
</gene>
<name>W3XCY1_PESFW</name>
<dbReference type="GeneID" id="19270758"/>
<dbReference type="eggNOG" id="KOG1208">
    <property type="taxonomic scope" value="Eukaryota"/>
</dbReference>
<dbReference type="AlphaFoldDB" id="W3XCY1"/>
<dbReference type="InParanoid" id="W3XCY1"/>
<organism evidence="4 5">
    <name type="scientific">Pestalotiopsis fici (strain W106-1 / CGMCC3.15140)</name>
    <dbReference type="NCBI Taxonomy" id="1229662"/>
    <lineage>
        <taxon>Eukaryota</taxon>
        <taxon>Fungi</taxon>
        <taxon>Dikarya</taxon>
        <taxon>Ascomycota</taxon>
        <taxon>Pezizomycotina</taxon>
        <taxon>Sordariomycetes</taxon>
        <taxon>Xylariomycetidae</taxon>
        <taxon>Amphisphaeriales</taxon>
        <taxon>Sporocadaceae</taxon>
        <taxon>Pestalotiopsis</taxon>
    </lineage>
</organism>
<dbReference type="OrthoDB" id="542013at2759"/>
<dbReference type="Proteomes" id="UP000030651">
    <property type="component" value="Unassembled WGS sequence"/>
</dbReference>
<evidence type="ECO:0000256" key="3">
    <source>
        <dbReference type="ARBA" id="ARBA00023002"/>
    </source>
</evidence>
<dbReference type="PRINTS" id="PR00081">
    <property type="entry name" value="GDHRDH"/>
</dbReference>
<accession>W3XCY1</accession>
<dbReference type="InterPro" id="IPR036291">
    <property type="entry name" value="NAD(P)-bd_dom_sf"/>
</dbReference>
<dbReference type="OMA" id="THHETVI"/>
<dbReference type="STRING" id="1229662.W3XCY1"/>
<protein>
    <submittedName>
        <fullName evidence="4">Uncharacterized protein</fullName>
    </submittedName>
</protein>
<keyword evidence="5" id="KW-1185">Reference proteome</keyword>
<dbReference type="RefSeq" id="XP_007832517.1">
    <property type="nucleotide sequence ID" value="XM_007834326.1"/>
</dbReference>
<evidence type="ECO:0000256" key="1">
    <source>
        <dbReference type="ARBA" id="ARBA00006484"/>
    </source>
</evidence>
<dbReference type="InterPro" id="IPR002347">
    <property type="entry name" value="SDR_fam"/>
</dbReference>
<comment type="similarity">
    <text evidence="1">Belongs to the short-chain dehydrogenases/reductases (SDR) family.</text>
</comment>
<dbReference type="KEGG" id="pfy:PFICI_05745"/>
<dbReference type="EMBL" id="KI912111">
    <property type="protein sequence ID" value="ETS83869.1"/>
    <property type="molecule type" value="Genomic_DNA"/>
</dbReference>